<feature type="compositionally biased region" description="Polar residues" evidence="1">
    <location>
        <begin position="191"/>
        <end position="205"/>
    </location>
</feature>
<evidence type="ECO:0000313" key="2">
    <source>
        <dbReference type="EMBL" id="KAE9598556.1"/>
    </source>
</evidence>
<dbReference type="PANTHER" id="PTHR46775:SF2">
    <property type="entry name" value="GBF-INTERACTING PROTEIN 1-LIKE"/>
    <property type="match status" value="1"/>
</dbReference>
<comment type="caution">
    <text evidence="2">The sequence shown here is derived from an EMBL/GenBank/DDBJ whole genome shotgun (WGS) entry which is preliminary data.</text>
</comment>
<name>A0A6A4NY99_LUPAL</name>
<gene>
    <name evidence="2" type="ORF">Lalb_Chr15g0082261</name>
</gene>
<dbReference type="Proteomes" id="UP000447434">
    <property type="component" value="Chromosome 15"/>
</dbReference>
<feature type="region of interest" description="Disordered" evidence="1">
    <location>
        <begin position="294"/>
        <end position="327"/>
    </location>
</feature>
<accession>A0A6A4NY99</accession>
<dbReference type="AlphaFoldDB" id="A0A6A4NY99"/>
<feature type="region of interest" description="Disordered" evidence="1">
    <location>
        <begin position="406"/>
        <end position="463"/>
    </location>
</feature>
<feature type="compositionally biased region" description="Basic residues" evidence="1">
    <location>
        <begin position="88"/>
        <end position="98"/>
    </location>
</feature>
<reference evidence="3" key="1">
    <citation type="journal article" date="2020" name="Nat. Commun.">
        <title>Genome sequence of the cluster root forming white lupin.</title>
        <authorList>
            <person name="Hufnagel B."/>
            <person name="Marques A."/>
            <person name="Soriano A."/>
            <person name="Marques L."/>
            <person name="Divol F."/>
            <person name="Doumas P."/>
            <person name="Sallet E."/>
            <person name="Mancinotti D."/>
            <person name="Carrere S."/>
            <person name="Marande W."/>
            <person name="Arribat S."/>
            <person name="Keller J."/>
            <person name="Huneau C."/>
            <person name="Blein T."/>
            <person name="Aime D."/>
            <person name="Laguerre M."/>
            <person name="Taylor J."/>
            <person name="Schubert V."/>
            <person name="Nelson M."/>
            <person name="Geu-Flores F."/>
            <person name="Crespi M."/>
            <person name="Gallardo-Guerrero K."/>
            <person name="Delaux P.-M."/>
            <person name="Salse J."/>
            <person name="Berges H."/>
            <person name="Guyot R."/>
            <person name="Gouzy J."/>
            <person name="Peret B."/>
        </authorList>
    </citation>
    <scope>NUCLEOTIDE SEQUENCE [LARGE SCALE GENOMIC DNA]</scope>
    <source>
        <strain evidence="3">cv. Amiga</strain>
    </source>
</reference>
<protein>
    <submittedName>
        <fullName evidence="2">Putative GBF-interacting protein</fullName>
    </submittedName>
</protein>
<feature type="compositionally biased region" description="Polar residues" evidence="1">
    <location>
        <begin position="137"/>
        <end position="153"/>
    </location>
</feature>
<feature type="compositionally biased region" description="Low complexity" evidence="1">
    <location>
        <begin position="178"/>
        <end position="190"/>
    </location>
</feature>
<dbReference type="OrthoDB" id="753279at2759"/>
<feature type="compositionally biased region" description="Basic and acidic residues" evidence="1">
    <location>
        <begin position="314"/>
        <end position="327"/>
    </location>
</feature>
<dbReference type="InterPro" id="IPR044277">
    <property type="entry name" value="GIP1"/>
</dbReference>
<evidence type="ECO:0000256" key="1">
    <source>
        <dbReference type="SAM" id="MobiDB-lite"/>
    </source>
</evidence>
<feature type="region of interest" description="Disordered" evidence="1">
    <location>
        <begin position="243"/>
        <end position="264"/>
    </location>
</feature>
<dbReference type="InterPro" id="IPR009719">
    <property type="entry name" value="GIP1_N"/>
</dbReference>
<feature type="compositionally biased region" description="Low complexity" evidence="1">
    <location>
        <begin position="243"/>
        <end position="252"/>
    </location>
</feature>
<feature type="compositionally biased region" description="Low complexity" evidence="1">
    <location>
        <begin position="341"/>
        <end position="354"/>
    </location>
</feature>
<feature type="region of interest" description="Disordered" evidence="1">
    <location>
        <begin position="341"/>
        <end position="374"/>
    </location>
</feature>
<dbReference type="EMBL" id="WOCE01000015">
    <property type="protein sequence ID" value="KAE9598556.1"/>
    <property type="molecule type" value="Genomic_DNA"/>
</dbReference>
<dbReference type="InterPro" id="IPR009060">
    <property type="entry name" value="UBA-like_sf"/>
</dbReference>
<sequence>MSSIDIVYSRVRVSIPNNIRKTIQHIREITGKQHTDDEIYAVLRECSMDPNDTAQKLLYLDAFHEVTRRRDRKKEGLISEGLEDFNSRKKRGHGRRGRVASSGHASSFPDGGGGRNLASRRENEINHITERSRERSTQSVSQKIRKSPTSQPIRASVAYNGPVSQSNGNSGHGFSDQSIGSGISVSKSSSTVNDTNNAENVQSQVTGATTSSLIQTSWSVTSIAQGKPLSNSDKLLHSVSSASVPGVYSSSSDPVLAPSVSQSPGISSAINREVGSQYLNAGPDRVQGNKIALHEVVDLPSPKNRKSDSMNSTSKDKTQDESNEAEKNKLCETSKLLSSLSCNGSLRPSSSSGSHPPPVSETVEAAEASDVHMQSSAELRQHVTFPNHFHVPETLKAGLTFGSFDNFGPRERSSSGTGGDDNTTAALKSSPGSDETATYSNQTSSLSAQGEHTEYPHSPSNLIENTQALGNSITVVSDSNDQPKPEVLLAPDGLSIHNVQNAQNYGLNFMPTILSTQEVRFEGAESLAQETSHLPNFVSASSQTVSSPSPTPPLQSSIPVSPHSIPIFRPPYPPNFFLYGHYYPPIYLSPMHQFLSQNGFPPQPPVGNMYLPPPAAGIKYPLPQFKAGANTGAMAHIGIPPGSFIIPPAGYAPSPTVNTVSSNGNEDLAVSQLKENDIHTNGQLSEGSAVCIPAPGQDISNLHVNPLYNLSPQGHFVFPPIQSNHGAFAGAIYQPGQMVASPSTLLQQSQVVAGPVETVGPPSGAYQQLQYAQINSNSNS</sequence>
<keyword evidence="3" id="KW-1185">Reference proteome</keyword>
<feature type="region of interest" description="Disordered" evidence="1">
    <location>
        <begin position="87"/>
        <end position="205"/>
    </location>
</feature>
<dbReference type="GO" id="GO:0005634">
    <property type="term" value="C:nucleus"/>
    <property type="evidence" value="ECO:0007669"/>
    <property type="project" value="TreeGrafter"/>
</dbReference>
<dbReference type="GO" id="GO:0051082">
    <property type="term" value="F:unfolded protein binding"/>
    <property type="evidence" value="ECO:0007669"/>
    <property type="project" value="TreeGrafter"/>
</dbReference>
<proteinExistence type="predicted"/>
<evidence type="ECO:0000313" key="3">
    <source>
        <dbReference type="Proteomes" id="UP000447434"/>
    </source>
</evidence>
<dbReference type="SUPFAM" id="SSF46934">
    <property type="entry name" value="UBA-like"/>
    <property type="match status" value="1"/>
</dbReference>
<feature type="compositionally biased region" description="Polar residues" evidence="1">
    <location>
        <begin position="420"/>
        <end position="450"/>
    </location>
</feature>
<feature type="compositionally biased region" description="Basic and acidic residues" evidence="1">
    <location>
        <begin position="119"/>
        <end position="136"/>
    </location>
</feature>
<organism evidence="2 3">
    <name type="scientific">Lupinus albus</name>
    <name type="common">White lupine</name>
    <name type="synonym">Lupinus termis</name>
    <dbReference type="NCBI Taxonomy" id="3870"/>
    <lineage>
        <taxon>Eukaryota</taxon>
        <taxon>Viridiplantae</taxon>
        <taxon>Streptophyta</taxon>
        <taxon>Embryophyta</taxon>
        <taxon>Tracheophyta</taxon>
        <taxon>Spermatophyta</taxon>
        <taxon>Magnoliopsida</taxon>
        <taxon>eudicotyledons</taxon>
        <taxon>Gunneridae</taxon>
        <taxon>Pentapetalae</taxon>
        <taxon>rosids</taxon>
        <taxon>fabids</taxon>
        <taxon>Fabales</taxon>
        <taxon>Fabaceae</taxon>
        <taxon>Papilionoideae</taxon>
        <taxon>50 kb inversion clade</taxon>
        <taxon>genistoids sensu lato</taxon>
        <taxon>core genistoids</taxon>
        <taxon>Genisteae</taxon>
        <taxon>Lupinus</taxon>
    </lineage>
</organism>
<dbReference type="PANTHER" id="PTHR46775">
    <property type="entry name" value="FLOCCULATION PROTEIN (DUF1296)"/>
    <property type="match status" value="1"/>
</dbReference>
<dbReference type="Pfam" id="PF06972">
    <property type="entry name" value="GIP1_N"/>
    <property type="match status" value="1"/>
</dbReference>